<dbReference type="Proteomes" id="UP000887013">
    <property type="component" value="Unassembled WGS sequence"/>
</dbReference>
<evidence type="ECO:0000313" key="19">
    <source>
        <dbReference type="Proteomes" id="UP000887013"/>
    </source>
</evidence>
<dbReference type="SMART" id="SM00490">
    <property type="entry name" value="HELICc"/>
    <property type="match status" value="2"/>
</dbReference>
<name>A0A8X6QL96_NEPPI</name>
<comment type="caution">
    <text evidence="18">The sequence shown here is derived from an EMBL/GenBank/DDBJ whole genome shotgun (WGS) entry which is preliminary data.</text>
</comment>
<evidence type="ECO:0000256" key="3">
    <source>
        <dbReference type="ARBA" id="ARBA00010140"/>
    </source>
</evidence>
<dbReference type="FunFam" id="1.10.3380.10:FF:000001">
    <property type="entry name" value="U5 small nuclear ribonucleoprotein helicase"/>
    <property type="match status" value="1"/>
</dbReference>
<evidence type="ECO:0000256" key="2">
    <source>
        <dbReference type="ARBA" id="ARBA00004514"/>
    </source>
</evidence>
<evidence type="ECO:0000313" key="18">
    <source>
        <dbReference type="EMBL" id="GFU32706.1"/>
    </source>
</evidence>
<dbReference type="PROSITE" id="PS51192">
    <property type="entry name" value="HELICASE_ATP_BIND_1"/>
    <property type="match status" value="2"/>
</dbReference>
<sequence length="2213" mass="253133">MFHQKEFPRLTNFLRTYGDVAAPGSGDSFYDPKALTEKRKDYNEKQAKSCNINMVKDFLTNNSTCSSAEINNFIKELMCVAKELAGSEASTSIVESSAIFLTEVFRDTKIIGNKEKLTLRRQFGDCPSSAILKAFNIVKKIVESLNYEVLENFILNGFPKCNDGLMTEEFGSKIKFVDQSPPDDSFYLIPVKEYVVEEKEDAFKKLSFKFVPPPPKEDIVAPAVPKPVCIPRRFDQQWLENELDKSLGSNSEHLSSTELALTVMQLLRSKSNDEVQNELFDLLGFDNFGLIQTILKNREALLSMKVIDPNTKNLNDKNERRPVCMSQVVVQTETEKLLSKQIRKDEKRILREQARTCEVENNSVINPQRLKQLREEALIYAQSKPIFYHPNPEPSQNMSHIYPNVYDLNAETRMSASFISGKKLCLPPNHTRNNNSIFEEIFIPAVTKTDLDVLKGDRVLISSLDQIAQLAFPGTKALNLIQSKVFETAYTKNDNMLVCAPTGAGKTNVAMLTILREIKNNIVNGVLEKNKFKIVYVAPMKALAAEMVRNFGSRLKSLNIQVKELTGDMQLTKTEIMQTQMLVTTPEKWDVVTRKSTGDVALSQLVKLLILDEVHLLDGDRGPVLEALVARTLRQVETSQSMIRIIGLSATLPNYIDVASFLRVNPMEGLYFFDDRFRPVPLATTFIGVKATNPLQQIRDMDQICYNKIVRFLEDKHQVMVFVHARNSTVRTALILKDIAQKNNELYLFIESENNTKFGVAKNNVLKSRNKQLKELFENGIAIHHAGMLRSDRNMVEKYFRDGLIKVLVCTSTLAWGVNLPARAVIIKGTELYDSKQGTFVDLNFLDVMQIFGRAGRPQYDKKGEGIIITPHDRLAHYLSLLTRQHQIESKFEDKIADNLNAEIALGTVTNVEEGIEWLSYTYLHVRTIRNPHVYGLKPEKIKNDYMLYEHRKSLIKNAALKLNKAQMIRFEPTNGFLNVTDMGRTASHYYISTETIIRFNEKLKGHFMSDAEIFALISQAQEFDQLKVRDDEMVELDHLLHECYLNVPLGCENTEGKVNILLQASLSRLQLDSFSLISDQAYVLQNATRIARALFEVSLRKNWALLTASFLRVSKMLEKQMWSSDSPTFYSPLHQFPELNRDALSRIDKTRKHIDQLLDMDADELGQILHCFKERHIIKDCLKRIPNLDIDSNVQPITDSILRITLSIEPDFKWSDKHHGSGSETFWIWIADPDSDFIYHSEYFILPRKQRFSLLKTTLIQAAKQSLVFTIPLRREDRPSQYLIRAVSDRWLGSDREFPIFFQDLILPQYRQPHTDLLQLVPLPTTALKNPHYERLYKFEYFNPIQTQIFHTLYHTDHNVLLGAPTGSGKTIAAEIAMFRVFNEYPGSKIVYIAPLKALVRERIEDWKIRFQQQLGKNAEELTGDVTPDAAAIARADIIVTTPEKWDGVSRSWQTRNYVKAVALIVIDEIHLLGEDRGPVLEVIVSRTNFISSHTQRNLRVVGLSTALANASDIGHWLAIKDVGLYNFRSSVRPVQLEIHVSGHHGKHYCPRMAQMNKPTYQAIQTHSPDKPALIFVSSRRQTRLTAVDLISYLVAGTNHQQWVHMEESEMRSIVDLIRDQNLKFTIAFGIGLHHAGLHERDRKIVEELFLHQKIQVLIATATLAWGINLPAHLVVIKGTEYFDGKVQRYVDFPITDVMQMAGRAGRPQFDTTGVAVVLVHDIKKNFYKKFLHEPFPVESSLIKVLPEHLNAEVVAGTIGSKQQCLDYITWTYLFRRLLQNPTYYGLESLEGEQINVFLSSLINQCLGTLAQAGCLVVDDDERTVSPTVLGKIASYYYLNHRTILWFSQKLHKEANIEDMINILCGTHEYEELPVRHNEDTINKKLAENCLLNVDPFTYDSPHTKANLLLQAHFSRLQLPCTDYYTDLKSVLDQAIRIIQAMIDVCADKGWLAPTLLSMTLLQMILQARWHDDNALLTLPHLDKNHLPCLSFSTDVRNETEKKPIECLPLLIEKVAKNYELLESALWDVLEEMNMRDIHNTLASLPVINITAAVKGWWDKSVNEEVRLLNMKEFRGIRPNSHWLDVHGDQEYVLTVNFERLSRPKSDRKAIAPKFPKQKEEGWFLVLGSVERKELIAMKRVPYILHKATQQLMFYTPVEEGRVMYKLYLISDSYLGLDQEYNVCLNVVESSLRAQVNTEVLSDSDSSSEEDS</sequence>
<dbReference type="Pfam" id="PF18149">
    <property type="entry name" value="Helicase_PWI"/>
    <property type="match status" value="1"/>
</dbReference>
<dbReference type="SMART" id="SM00487">
    <property type="entry name" value="DEXDc"/>
    <property type="match status" value="2"/>
</dbReference>
<reference evidence="18" key="1">
    <citation type="submission" date="2020-08" db="EMBL/GenBank/DDBJ databases">
        <title>Multicomponent nature underlies the extraordinary mechanical properties of spider dragline silk.</title>
        <authorList>
            <person name="Kono N."/>
            <person name="Nakamura H."/>
            <person name="Mori M."/>
            <person name="Yoshida Y."/>
            <person name="Ohtoshi R."/>
            <person name="Malay A.D."/>
            <person name="Moran D.A.P."/>
            <person name="Tomita M."/>
            <person name="Numata K."/>
            <person name="Arakawa K."/>
        </authorList>
    </citation>
    <scope>NUCLEOTIDE SEQUENCE</scope>
</reference>
<dbReference type="InterPro" id="IPR035892">
    <property type="entry name" value="C2_domain_sf"/>
</dbReference>
<dbReference type="PIRSF" id="PIRSF039073">
    <property type="entry name" value="BRR2"/>
    <property type="match status" value="1"/>
</dbReference>
<evidence type="ECO:0000256" key="6">
    <source>
        <dbReference type="ARBA" id="ARBA00022741"/>
    </source>
</evidence>
<feature type="domain" description="Helicase C-terminal" evidence="17">
    <location>
        <begin position="1560"/>
        <end position="1755"/>
    </location>
</feature>
<keyword evidence="7" id="KW-0227">DNA damage</keyword>
<dbReference type="Gene3D" id="3.40.50.300">
    <property type="entry name" value="P-loop containing nucleotide triphosphate hydrolases"/>
    <property type="match status" value="4"/>
</dbReference>
<dbReference type="Pfam" id="PF00271">
    <property type="entry name" value="Helicase_C"/>
    <property type="match status" value="2"/>
</dbReference>
<evidence type="ECO:0000256" key="10">
    <source>
        <dbReference type="ARBA" id="ARBA00022840"/>
    </source>
</evidence>
<keyword evidence="6" id="KW-0547">Nucleotide-binding</keyword>
<dbReference type="PROSITE" id="PS51194">
    <property type="entry name" value="HELICASE_CTER"/>
    <property type="match status" value="2"/>
</dbReference>
<dbReference type="GO" id="GO:0003676">
    <property type="term" value="F:nucleic acid binding"/>
    <property type="evidence" value="ECO:0007669"/>
    <property type="project" value="InterPro"/>
</dbReference>
<dbReference type="Gene3D" id="1.10.3380.10">
    <property type="entry name" value="Sec63 N-terminal domain-like domain"/>
    <property type="match status" value="2"/>
</dbReference>
<dbReference type="InterPro" id="IPR058856">
    <property type="entry name" value="ASCC3_N"/>
</dbReference>
<dbReference type="PANTHER" id="PTHR47961">
    <property type="entry name" value="DNA POLYMERASE THETA, PUTATIVE (AFU_ORTHOLOGUE AFUA_1G05260)-RELATED"/>
    <property type="match status" value="1"/>
</dbReference>
<dbReference type="FunFam" id="2.60.40.150:FF:000113">
    <property type="entry name" value="activating signal cointegrator 1 complex subunit 3"/>
    <property type="match status" value="1"/>
</dbReference>
<evidence type="ECO:0000256" key="7">
    <source>
        <dbReference type="ARBA" id="ARBA00022763"/>
    </source>
</evidence>
<dbReference type="FunFam" id="3.40.50.300:FF:000062">
    <property type="entry name" value="U5 small nuclear ribonucleoprotein helicase"/>
    <property type="match status" value="1"/>
</dbReference>
<dbReference type="CDD" id="cd18020">
    <property type="entry name" value="DEXHc_ASCC3_1"/>
    <property type="match status" value="1"/>
</dbReference>
<evidence type="ECO:0000256" key="15">
    <source>
        <dbReference type="ARBA" id="ARBA00054527"/>
    </source>
</evidence>
<evidence type="ECO:0000259" key="16">
    <source>
        <dbReference type="PROSITE" id="PS51192"/>
    </source>
</evidence>
<evidence type="ECO:0000256" key="4">
    <source>
        <dbReference type="ARBA" id="ARBA00022490"/>
    </source>
</evidence>
<dbReference type="InterPro" id="IPR036388">
    <property type="entry name" value="WH-like_DNA-bd_sf"/>
</dbReference>
<keyword evidence="4" id="KW-0963">Cytoplasm</keyword>
<dbReference type="InterPro" id="IPR027417">
    <property type="entry name" value="P-loop_NTPase"/>
</dbReference>
<evidence type="ECO:0000256" key="1">
    <source>
        <dbReference type="ARBA" id="ARBA00004324"/>
    </source>
</evidence>
<dbReference type="FunFam" id="3.40.50.300:FF:000102">
    <property type="entry name" value="RNA helicase, activating signal cointegrator 1"/>
    <property type="match status" value="1"/>
</dbReference>
<dbReference type="SMART" id="SM00973">
    <property type="entry name" value="Sec63"/>
    <property type="match status" value="2"/>
</dbReference>
<dbReference type="InterPro" id="IPR041094">
    <property type="entry name" value="Brr2_helicase_PWI"/>
</dbReference>
<dbReference type="GO" id="GO:0005524">
    <property type="term" value="F:ATP binding"/>
    <property type="evidence" value="ECO:0007669"/>
    <property type="project" value="UniProtKB-KW"/>
</dbReference>
<keyword evidence="10" id="KW-0067">ATP-binding</keyword>
<dbReference type="Pfam" id="PF02889">
    <property type="entry name" value="Sec63"/>
    <property type="match status" value="2"/>
</dbReference>
<keyword evidence="13" id="KW-0539">Nucleus</keyword>
<dbReference type="InterPro" id="IPR011545">
    <property type="entry name" value="DEAD/DEAH_box_helicase_dom"/>
</dbReference>
<keyword evidence="19" id="KW-1185">Reference proteome</keyword>
<dbReference type="InterPro" id="IPR014001">
    <property type="entry name" value="Helicase_ATP-bd"/>
</dbReference>
<dbReference type="GO" id="GO:0005737">
    <property type="term" value="C:cytoplasm"/>
    <property type="evidence" value="ECO:0007669"/>
    <property type="project" value="UniProtKB-SubCell"/>
</dbReference>
<keyword evidence="11" id="KW-0234">DNA repair</keyword>
<dbReference type="FunFam" id="3.40.50.300:FF:000231">
    <property type="entry name" value="Activating signal cointegrator 1 complex subunit 3"/>
    <property type="match status" value="1"/>
</dbReference>
<dbReference type="InterPro" id="IPR057842">
    <property type="entry name" value="WH_MER3"/>
</dbReference>
<dbReference type="Pfam" id="PF23445">
    <property type="entry name" value="WHD_SNRNP200"/>
    <property type="match status" value="2"/>
</dbReference>
<dbReference type="SUPFAM" id="SSF46785">
    <property type="entry name" value="Winged helix' DNA-binding domain"/>
    <property type="match status" value="2"/>
</dbReference>
<dbReference type="Gene3D" id="1.10.150.20">
    <property type="entry name" value="5' to 3' exonuclease, C-terminal subdomain"/>
    <property type="match status" value="1"/>
</dbReference>
<dbReference type="InterPro" id="IPR014756">
    <property type="entry name" value="Ig_E-set"/>
</dbReference>
<dbReference type="InterPro" id="IPR001650">
    <property type="entry name" value="Helicase_C-like"/>
</dbReference>
<dbReference type="FunFam" id="1.10.10.10:FF:000012">
    <property type="entry name" value="U5 small nuclear ribonucleoprotein helicase"/>
    <property type="match status" value="1"/>
</dbReference>
<dbReference type="GO" id="GO:0180022">
    <property type="term" value="C:RQC-trigger complex"/>
    <property type="evidence" value="ECO:0007669"/>
    <property type="project" value="UniProtKB-ARBA"/>
</dbReference>
<dbReference type="GO" id="GO:0016787">
    <property type="term" value="F:hydrolase activity"/>
    <property type="evidence" value="ECO:0007669"/>
    <property type="project" value="UniProtKB-KW"/>
</dbReference>
<feature type="domain" description="Helicase C-terminal" evidence="17">
    <location>
        <begin position="708"/>
        <end position="916"/>
    </location>
</feature>
<gene>
    <name evidence="18" type="primary">ascc3</name>
    <name evidence="18" type="ORF">NPIL_686021</name>
</gene>
<dbReference type="FunFam" id="1.10.10.10:FF:000024">
    <property type="entry name" value="U5 small nuclear ribonucleoprotein helicase"/>
    <property type="match status" value="1"/>
</dbReference>
<dbReference type="FunFam" id="3.40.50.300:FF:000198">
    <property type="entry name" value="Activating signal cointegrator 1 complex subunit"/>
    <property type="match status" value="1"/>
</dbReference>
<dbReference type="CDD" id="cd18795">
    <property type="entry name" value="SF2_C_Ski2"/>
    <property type="match status" value="2"/>
</dbReference>
<feature type="domain" description="Helicase ATP-binding" evidence="16">
    <location>
        <begin position="487"/>
        <end position="670"/>
    </location>
</feature>
<dbReference type="SUPFAM" id="SSF52540">
    <property type="entry name" value="P-loop containing nucleoside triphosphate hydrolases"/>
    <property type="match status" value="3"/>
</dbReference>
<dbReference type="GO" id="GO:0006397">
    <property type="term" value="P:mRNA processing"/>
    <property type="evidence" value="ECO:0007669"/>
    <property type="project" value="UniProtKB-ARBA"/>
</dbReference>
<dbReference type="Pfam" id="PF00270">
    <property type="entry name" value="DEAD"/>
    <property type="match status" value="2"/>
</dbReference>
<evidence type="ECO:0000256" key="11">
    <source>
        <dbReference type="ARBA" id="ARBA00023204"/>
    </source>
</evidence>
<dbReference type="Gene3D" id="2.60.40.150">
    <property type="entry name" value="C2 domain"/>
    <property type="match status" value="2"/>
</dbReference>
<comment type="similarity">
    <text evidence="3">Belongs to the helicase family. SKI2 subfamily.</text>
</comment>
<dbReference type="EMBL" id="BMAW01129960">
    <property type="protein sequence ID" value="GFU32706.1"/>
    <property type="molecule type" value="Genomic_DNA"/>
</dbReference>
<feature type="domain" description="Helicase ATP-binding" evidence="16">
    <location>
        <begin position="1352"/>
        <end position="1527"/>
    </location>
</feature>
<evidence type="ECO:0000256" key="9">
    <source>
        <dbReference type="ARBA" id="ARBA00022806"/>
    </source>
</evidence>
<dbReference type="SMART" id="SM00382">
    <property type="entry name" value="AAA"/>
    <property type="match status" value="2"/>
</dbReference>
<keyword evidence="8" id="KW-0378">Hydrolase</keyword>
<dbReference type="FunFam" id="2.60.40.150:FF:000004">
    <property type="entry name" value="RNA helicase, activating signal cointegrator 1"/>
    <property type="match status" value="1"/>
</dbReference>
<dbReference type="Gene3D" id="1.10.10.10">
    <property type="entry name" value="Winged helix-like DNA-binding domain superfamily/Winged helix DNA-binding domain"/>
    <property type="match status" value="2"/>
</dbReference>
<organism evidence="18 19">
    <name type="scientific">Nephila pilipes</name>
    <name type="common">Giant wood spider</name>
    <name type="synonym">Nephila maculata</name>
    <dbReference type="NCBI Taxonomy" id="299642"/>
    <lineage>
        <taxon>Eukaryota</taxon>
        <taxon>Metazoa</taxon>
        <taxon>Ecdysozoa</taxon>
        <taxon>Arthropoda</taxon>
        <taxon>Chelicerata</taxon>
        <taxon>Arachnida</taxon>
        <taxon>Araneae</taxon>
        <taxon>Araneomorphae</taxon>
        <taxon>Entelegynae</taxon>
        <taxon>Araneoidea</taxon>
        <taxon>Nephilidae</taxon>
        <taxon>Nephila</taxon>
    </lineage>
</organism>
<evidence type="ECO:0000256" key="8">
    <source>
        <dbReference type="ARBA" id="ARBA00022801"/>
    </source>
</evidence>
<evidence type="ECO:0000256" key="5">
    <source>
        <dbReference type="ARBA" id="ARBA00022737"/>
    </source>
</evidence>
<comment type="function">
    <text evidence="15">Catalyzes the ATP-dependent unwinding of U4/U6 RNA duplices, an essential step in the assembly of a catalytically active spliceosome. Plays a role in pre-mRNA splicing.</text>
</comment>
<dbReference type="InterPro" id="IPR003593">
    <property type="entry name" value="AAA+_ATPase"/>
</dbReference>
<dbReference type="OrthoDB" id="5575at2759"/>
<evidence type="ECO:0000256" key="13">
    <source>
        <dbReference type="ARBA" id="ARBA00023242"/>
    </source>
</evidence>
<dbReference type="InterPro" id="IPR036390">
    <property type="entry name" value="WH_DNA-bd_sf"/>
</dbReference>
<proteinExistence type="inferred from homology"/>
<keyword evidence="12" id="KW-0413">Isomerase</keyword>
<dbReference type="GO" id="GO:0004386">
    <property type="term" value="F:helicase activity"/>
    <property type="evidence" value="ECO:0007669"/>
    <property type="project" value="UniProtKB-KW"/>
</dbReference>
<dbReference type="SUPFAM" id="SSF81296">
    <property type="entry name" value="E set domains"/>
    <property type="match status" value="1"/>
</dbReference>
<dbReference type="InterPro" id="IPR050474">
    <property type="entry name" value="Hel308_SKI2-like"/>
</dbReference>
<evidence type="ECO:0000256" key="14">
    <source>
        <dbReference type="ARBA" id="ARBA00034541"/>
    </source>
</evidence>
<dbReference type="SUPFAM" id="SSF158702">
    <property type="entry name" value="Sec63 N-terminal domain-like"/>
    <property type="match status" value="2"/>
</dbReference>
<comment type="subcellular location">
    <subcellularLocation>
        <location evidence="2">Cytoplasm</location>
        <location evidence="2">Cytosol</location>
    </subcellularLocation>
    <subcellularLocation>
        <location evidence="1">Nucleus speckle</location>
    </subcellularLocation>
</comment>
<protein>
    <recommendedName>
        <fullName evidence="14">U5 small nuclear ribonucleoprotein 200 kDa helicase</fullName>
    </recommendedName>
</protein>
<evidence type="ECO:0000259" key="17">
    <source>
        <dbReference type="PROSITE" id="PS51194"/>
    </source>
</evidence>
<dbReference type="InterPro" id="IPR004179">
    <property type="entry name" value="Sec63-dom"/>
</dbReference>
<dbReference type="Pfam" id="PF26582">
    <property type="entry name" value="ASCC3_N"/>
    <property type="match status" value="1"/>
</dbReference>
<keyword evidence="5" id="KW-0677">Repeat</keyword>
<accession>A0A8X6QL96</accession>
<evidence type="ECO:0000256" key="12">
    <source>
        <dbReference type="ARBA" id="ARBA00023235"/>
    </source>
</evidence>
<dbReference type="FunFam" id="1.10.3380.10:FF:000002">
    <property type="entry name" value="Activating signal cointegrator 1 complex subunit 3"/>
    <property type="match status" value="1"/>
</dbReference>
<keyword evidence="9" id="KW-0347">Helicase</keyword>
<dbReference type="PANTHER" id="PTHR47961:SF13">
    <property type="entry name" value="ACTIVATING SIGNAL COINTEGRATOR 1 COMPLEX SUBUNIT 3"/>
    <property type="match status" value="1"/>
</dbReference>